<dbReference type="InterPro" id="IPR000307">
    <property type="entry name" value="Ribosomal_bS16"/>
</dbReference>
<dbReference type="GO" id="GO:0015935">
    <property type="term" value="C:small ribosomal subunit"/>
    <property type="evidence" value="ECO:0007669"/>
    <property type="project" value="TreeGrafter"/>
</dbReference>
<dbReference type="HAMAP" id="MF_00385">
    <property type="entry name" value="Ribosomal_bS16"/>
    <property type="match status" value="1"/>
</dbReference>
<dbReference type="GO" id="GO:0005737">
    <property type="term" value="C:cytoplasm"/>
    <property type="evidence" value="ECO:0007669"/>
    <property type="project" value="UniProtKB-ARBA"/>
</dbReference>
<dbReference type="GO" id="GO:0003735">
    <property type="term" value="F:structural constituent of ribosome"/>
    <property type="evidence" value="ECO:0007669"/>
    <property type="project" value="InterPro"/>
</dbReference>
<dbReference type="AlphaFoldDB" id="A0A1F5TPC0"/>
<dbReference type="EMBL" id="MFGO01000024">
    <property type="protein sequence ID" value="OGF40678.1"/>
    <property type="molecule type" value="Genomic_DNA"/>
</dbReference>
<dbReference type="Pfam" id="PF00886">
    <property type="entry name" value="Ribosomal_S16"/>
    <property type="match status" value="1"/>
</dbReference>
<name>A0A1F5TPC0_9BACT</name>
<reference evidence="5 6" key="1">
    <citation type="journal article" date="2016" name="Nat. Commun.">
        <title>Thousands of microbial genomes shed light on interconnected biogeochemical processes in an aquifer system.</title>
        <authorList>
            <person name="Anantharaman K."/>
            <person name="Brown C.T."/>
            <person name="Hug L.A."/>
            <person name="Sharon I."/>
            <person name="Castelle C.J."/>
            <person name="Probst A.J."/>
            <person name="Thomas B.C."/>
            <person name="Singh A."/>
            <person name="Wilkins M.J."/>
            <person name="Karaoz U."/>
            <person name="Brodie E.L."/>
            <person name="Williams K.H."/>
            <person name="Hubbard S.S."/>
            <person name="Banfield J.F."/>
        </authorList>
    </citation>
    <scope>NUCLEOTIDE SEQUENCE [LARGE SCALE GENOMIC DNA]</scope>
</reference>
<evidence type="ECO:0000256" key="4">
    <source>
        <dbReference type="SAM" id="MobiDB-lite"/>
    </source>
</evidence>
<dbReference type="PANTHER" id="PTHR12919">
    <property type="entry name" value="30S RIBOSOMAL PROTEIN S16"/>
    <property type="match status" value="1"/>
</dbReference>
<proteinExistence type="inferred from homology"/>
<evidence type="ECO:0000256" key="1">
    <source>
        <dbReference type="ARBA" id="ARBA00022980"/>
    </source>
</evidence>
<comment type="caution">
    <text evidence="5">The sequence shown here is derived from an EMBL/GenBank/DDBJ whole genome shotgun (WGS) entry which is preliminary data.</text>
</comment>
<dbReference type="InterPro" id="IPR020592">
    <property type="entry name" value="Ribosomal_bS16_CS"/>
</dbReference>
<organism evidence="5 6">
    <name type="scientific">Candidatus Falkowbacteria bacterium RIFOXYD2_FULL_34_120</name>
    <dbReference type="NCBI Taxonomy" id="1798007"/>
    <lineage>
        <taxon>Bacteria</taxon>
        <taxon>Candidatus Falkowiibacteriota</taxon>
    </lineage>
</organism>
<dbReference type="Proteomes" id="UP000177579">
    <property type="component" value="Unassembled WGS sequence"/>
</dbReference>
<comment type="similarity">
    <text evidence="3">Belongs to the bacterial ribosomal protein bS16 family.</text>
</comment>
<dbReference type="GO" id="GO:0006412">
    <property type="term" value="P:translation"/>
    <property type="evidence" value="ECO:0007669"/>
    <property type="project" value="UniProtKB-UniRule"/>
</dbReference>
<dbReference type="Gene3D" id="3.30.1320.10">
    <property type="match status" value="1"/>
</dbReference>
<keyword evidence="1 3" id="KW-0689">Ribosomal protein</keyword>
<sequence>MLTIRLSRIGKKKQPMYRLIISEKSKDPYGRNLEILGSYNPFTKELVVKKDRIEHWIANGSGMSITVNNLLIEKGIIKGEKIKSSSAKTKKKGGKEEEKKETPTEEKPVEEKKEEVVAKEEVKEELKEETPKENK</sequence>
<dbReference type="NCBIfam" id="TIGR00002">
    <property type="entry name" value="S16"/>
    <property type="match status" value="1"/>
</dbReference>
<dbReference type="SUPFAM" id="SSF54565">
    <property type="entry name" value="Ribosomal protein S16"/>
    <property type="match status" value="1"/>
</dbReference>
<keyword evidence="2 3" id="KW-0687">Ribonucleoprotein</keyword>
<evidence type="ECO:0000313" key="6">
    <source>
        <dbReference type="Proteomes" id="UP000177579"/>
    </source>
</evidence>
<dbReference type="InterPro" id="IPR023803">
    <property type="entry name" value="Ribosomal_bS16_dom_sf"/>
</dbReference>
<protein>
    <recommendedName>
        <fullName evidence="3">Small ribosomal subunit protein bS16</fullName>
    </recommendedName>
</protein>
<dbReference type="PROSITE" id="PS00732">
    <property type="entry name" value="RIBOSOMAL_S16"/>
    <property type="match status" value="1"/>
</dbReference>
<accession>A0A1F5TPC0</accession>
<evidence type="ECO:0000313" key="5">
    <source>
        <dbReference type="EMBL" id="OGF40678.1"/>
    </source>
</evidence>
<gene>
    <name evidence="3" type="primary">rpsP</name>
    <name evidence="5" type="ORF">A2531_03405</name>
</gene>
<feature type="compositionally biased region" description="Basic and acidic residues" evidence="4">
    <location>
        <begin position="94"/>
        <end position="135"/>
    </location>
</feature>
<dbReference type="PANTHER" id="PTHR12919:SF20">
    <property type="entry name" value="SMALL RIBOSOMAL SUBUNIT PROTEIN BS16M"/>
    <property type="match status" value="1"/>
</dbReference>
<feature type="region of interest" description="Disordered" evidence="4">
    <location>
        <begin position="83"/>
        <end position="135"/>
    </location>
</feature>
<evidence type="ECO:0000256" key="2">
    <source>
        <dbReference type="ARBA" id="ARBA00023274"/>
    </source>
</evidence>
<evidence type="ECO:0000256" key="3">
    <source>
        <dbReference type="HAMAP-Rule" id="MF_00385"/>
    </source>
</evidence>